<evidence type="ECO:0000259" key="12">
    <source>
        <dbReference type="Pfam" id="PF00155"/>
    </source>
</evidence>
<dbReference type="Gene3D" id="3.90.1150.10">
    <property type="entry name" value="Aspartate Aminotransferase, domain 1"/>
    <property type="match status" value="1"/>
</dbReference>
<dbReference type="CDD" id="cd00609">
    <property type="entry name" value="AAT_like"/>
    <property type="match status" value="1"/>
</dbReference>
<evidence type="ECO:0000256" key="2">
    <source>
        <dbReference type="ARBA" id="ARBA00005011"/>
    </source>
</evidence>
<evidence type="ECO:0000256" key="11">
    <source>
        <dbReference type="RuleBase" id="RU003693"/>
    </source>
</evidence>
<evidence type="ECO:0000313" key="13">
    <source>
        <dbReference type="EMBL" id="NKY24947.1"/>
    </source>
</evidence>
<evidence type="ECO:0000256" key="7">
    <source>
        <dbReference type="ARBA" id="ARBA00022679"/>
    </source>
</evidence>
<dbReference type="SUPFAM" id="SSF53383">
    <property type="entry name" value="PLP-dependent transferases"/>
    <property type="match status" value="1"/>
</dbReference>
<keyword evidence="8 11" id="KW-0663">Pyridoxal phosphate</keyword>
<dbReference type="EMBL" id="JAAXOS010000001">
    <property type="protein sequence ID" value="NKY24947.1"/>
    <property type="molecule type" value="Genomic_DNA"/>
</dbReference>
<dbReference type="InterPro" id="IPR004839">
    <property type="entry name" value="Aminotransferase_I/II_large"/>
</dbReference>
<dbReference type="GO" id="GO:0004400">
    <property type="term" value="F:histidinol-phosphate transaminase activity"/>
    <property type="evidence" value="ECO:0007669"/>
    <property type="project" value="UniProtKB-EC"/>
</dbReference>
<dbReference type="InterPro" id="IPR001917">
    <property type="entry name" value="Aminotrans_II_pyridoxalP_BS"/>
</dbReference>
<dbReference type="EC" id="2.6.1.9" evidence="4"/>
<evidence type="ECO:0000256" key="3">
    <source>
        <dbReference type="ARBA" id="ARBA00007970"/>
    </source>
</evidence>
<dbReference type="Gene3D" id="3.40.640.10">
    <property type="entry name" value="Type I PLP-dependent aspartate aminotransferase-like (Major domain)"/>
    <property type="match status" value="1"/>
</dbReference>
<comment type="caution">
    <text evidence="13">The sequence shown here is derived from an EMBL/GenBank/DDBJ whole genome shotgun (WGS) entry which is preliminary data.</text>
</comment>
<protein>
    <recommendedName>
        <fullName evidence="4">histidinol-phosphate transaminase</fullName>
        <ecNumber evidence="4">2.6.1.9</ecNumber>
    </recommendedName>
</protein>
<keyword evidence="5 13" id="KW-0032">Aminotransferase</keyword>
<comment type="cofactor">
    <cofactor evidence="1 11">
        <name>pyridoxal 5'-phosphate</name>
        <dbReference type="ChEBI" id="CHEBI:597326"/>
    </cofactor>
</comment>
<dbReference type="GO" id="GO:0000105">
    <property type="term" value="P:L-histidine biosynthetic process"/>
    <property type="evidence" value="ECO:0007669"/>
    <property type="project" value="UniProtKB-KW"/>
</dbReference>
<feature type="domain" description="Aminotransferase class I/classII large" evidence="12">
    <location>
        <begin position="14"/>
        <end position="339"/>
    </location>
</feature>
<sequence length="349" mass="37928">MKIQTTAVETDALLRLHLNESPYDPPRAVREAIWSETVRNSHRYPDSECTEIRRAIAEYHDLPDSMIATGNGVDELVLLAALAYAGYGTRVALTDTTFLGYRFSSMTAGAEICSVPIANYRVDATALADAIRQGAGLAFLCNPHNPTGTLLTVDEVEEIVSAAESAGSVLVIDEAYIEFAQGESSIELVRAGRQVVVLRTFSKAWSLASLRAGYAVGSAALIKQMWHARRSLPFNVNRLAQRAVPLALQHQGFLDSVRVQTAEARETLLASLIKAGVDFVDSVTNFVMISTGDADSTEVTRRLAEEHGVLVRDLALFGASGWIRVTVGTTEQVQQFYTALLAVTQSSHR</sequence>
<dbReference type="InterPro" id="IPR015422">
    <property type="entry name" value="PyrdxlP-dep_Trfase_small"/>
</dbReference>
<keyword evidence="9" id="KW-0368">Histidine biosynthesis</keyword>
<gene>
    <name evidence="13" type="ORF">HGB38_01655</name>
</gene>
<organism evidence="13 14">
    <name type="scientific">Nocardia gamkensis</name>
    <dbReference type="NCBI Taxonomy" id="352869"/>
    <lineage>
        <taxon>Bacteria</taxon>
        <taxon>Bacillati</taxon>
        <taxon>Actinomycetota</taxon>
        <taxon>Actinomycetes</taxon>
        <taxon>Mycobacteriales</taxon>
        <taxon>Nocardiaceae</taxon>
        <taxon>Nocardia</taxon>
    </lineage>
</organism>
<keyword evidence="6" id="KW-0028">Amino-acid biosynthesis</keyword>
<dbReference type="RefSeq" id="WP_062967537.1">
    <property type="nucleotide sequence ID" value="NZ_JAAXOS010000001.1"/>
</dbReference>
<dbReference type="InterPro" id="IPR015421">
    <property type="entry name" value="PyrdxlP-dep_Trfase_major"/>
</dbReference>
<evidence type="ECO:0000256" key="6">
    <source>
        <dbReference type="ARBA" id="ARBA00022605"/>
    </source>
</evidence>
<keyword evidence="14" id="KW-1185">Reference proteome</keyword>
<dbReference type="Pfam" id="PF00155">
    <property type="entry name" value="Aminotran_1_2"/>
    <property type="match status" value="1"/>
</dbReference>
<comment type="catalytic activity">
    <reaction evidence="10">
        <text>L-histidinol phosphate + 2-oxoglutarate = 3-(imidazol-4-yl)-2-oxopropyl phosphate + L-glutamate</text>
        <dbReference type="Rhea" id="RHEA:23744"/>
        <dbReference type="ChEBI" id="CHEBI:16810"/>
        <dbReference type="ChEBI" id="CHEBI:29985"/>
        <dbReference type="ChEBI" id="CHEBI:57766"/>
        <dbReference type="ChEBI" id="CHEBI:57980"/>
        <dbReference type="EC" id="2.6.1.9"/>
    </reaction>
</comment>
<dbReference type="PANTHER" id="PTHR43643">
    <property type="entry name" value="HISTIDINOL-PHOSPHATE AMINOTRANSFERASE 2"/>
    <property type="match status" value="1"/>
</dbReference>
<evidence type="ECO:0000256" key="10">
    <source>
        <dbReference type="ARBA" id="ARBA00047481"/>
    </source>
</evidence>
<evidence type="ECO:0000256" key="5">
    <source>
        <dbReference type="ARBA" id="ARBA00022576"/>
    </source>
</evidence>
<comment type="similarity">
    <text evidence="3">Belongs to the class-II pyridoxal-phosphate-dependent aminotransferase family. Histidinol-phosphate aminotransferase subfamily.</text>
</comment>
<evidence type="ECO:0000256" key="1">
    <source>
        <dbReference type="ARBA" id="ARBA00001933"/>
    </source>
</evidence>
<comment type="pathway">
    <text evidence="2">Amino-acid biosynthesis; L-histidine biosynthesis; L-histidine from 5-phospho-alpha-D-ribose 1-diphosphate: step 7/9.</text>
</comment>
<evidence type="ECO:0000256" key="9">
    <source>
        <dbReference type="ARBA" id="ARBA00023102"/>
    </source>
</evidence>
<proteinExistence type="inferred from homology"/>
<evidence type="ECO:0000256" key="4">
    <source>
        <dbReference type="ARBA" id="ARBA00012748"/>
    </source>
</evidence>
<dbReference type="Proteomes" id="UP000540698">
    <property type="component" value="Unassembled WGS sequence"/>
</dbReference>
<dbReference type="InterPro" id="IPR050106">
    <property type="entry name" value="HistidinolP_aminotransfase"/>
</dbReference>
<dbReference type="AlphaFoldDB" id="A0A7X6KZD8"/>
<evidence type="ECO:0000256" key="8">
    <source>
        <dbReference type="ARBA" id="ARBA00022898"/>
    </source>
</evidence>
<dbReference type="PANTHER" id="PTHR43643:SF6">
    <property type="entry name" value="HISTIDINOL-PHOSPHATE AMINOTRANSFERASE"/>
    <property type="match status" value="1"/>
</dbReference>
<accession>A0A7X6KZD8</accession>
<dbReference type="PROSITE" id="PS00599">
    <property type="entry name" value="AA_TRANSFER_CLASS_2"/>
    <property type="match status" value="1"/>
</dbReference>
<dbReference type="InterPro" id="IPR015424">
    <property type="entry name" value="PyrdxlP-dep_Trfase"/>
</dbReference>
<name>A0A7X6KZD8_9NOCA</name>
<reference evidence="13 14" key="1">
    <citation type="submission" date="2020-04" db="EMBL/GenBank/DDBJ databases">
        <title>MicrobeNet Type strains.</title>
        <authorList>
            <person name="Nicholson A.C."/>
        </authorList>
    </citation>
    <scope>NUCLEOTIDE SEQUENCE [LARGE SCALE GENOMIC DNA]</scope>
    <source>
        <strain evidence="13 14">DSM 44956</strain>
    </source>
</reference>
<keyword evidence="7 13" id="KW-0808">Transferase</keyword>
<dbReference type="GO" id="GO:0030170">
    <property type="term" value="F:pyridoxal phosphate binding"/>
    <property type="evidence" value="ECO:0007669"/>
    <property type="project" value="InterPro"/>
</dbReference>
<evidence type="ECO:0000313" key="14">
    <source>
        <dbReference type="Proteomes" id="UP000540698"/>
    </source>
</evidence>